<dbReference type="SUPFAM" id="SSF101898">
    <property type="entry name" value="NHL repeat"/>
    <property type="match status" value="1"/>
</dbReference>
<dbReference type="InterPro" id="IPR001680">
    <property type="entry name" value="WD40_rpt"/>
</dbReference>
<dbReference type="InterPro" id="IPR036322">
    <property type="entry name" value="WD40_repeat_dom_sf"/>
</dbReference>
<feature type="repeat" description="WD" evidence="9">
    <location>
        <begin position="63"/>
        <end position="104"/>
    </location>
</feature>
<dbReference type="EMBL" id="JALJOR010000001">
    <property type="protein sequence ID" value="KAK9830498.1"/>
    <property type="molecule type" value="Genomic_DNA"/>
</dbReference>
<keyword evidence="7 10" id="KW-0804">Transcription</keyword>
<accession>A0AAW1RA79</accession>
<feature type="domain" description="Protein HIRA-like C-terminal" evidence="12">
    <location>
        <begin position="470"/>
        <end position="665"/>
    </location>
</feature>
<evidence type="ECO:0000256" key="3">
    <source>
        <dbReference type="ARBA" id="ARBA00022574"/>
    </source>
</evidence>
<dbReference type="SMART" id="SM00320">
    <property type="entry name" value="WD40"/>
    <property type="match status" value="6"/>
</dbReference>
<dbReference type="GO" id="GO:0000417">
    <property type="term" value="C:HIR complex"/>
    <property type="evidence" value="ECO:0007669"/>
    <property type="project" value="TreeGrafter"/>
</dbReference>
<evidence type="ECO:0000313" key="14">
    <source>
        <dbReference type="EMBL" id="KAK9830498.1"/>
    </source>
</evidence>
<keyword evidence="3 9" id="KW-0853">WD repeat</keyword>
<dbReference type="InterPro" id="IPR055410">
    <property type="entry name" value="Beta-prop_CAF1B_HIR1"/>
</dbReference>
<dbReference type="InterPro" id="IPR011494">
    <property type="entry name" value="HIRA-like_C"/>
</dbReference>
<evidence type="ECO:0000256" key="7">
    <source>
        <dbReference type="ARBA" id="ARBA00023163"/>
    </source>
</evidence>
<keyword evidence="6 10" id="KW-0805">Transcription regulation</keyword>
<dbReference type="GO" id="GO:0031491">
    <property type="term" value="F:nucleosome binding"/>
    <property type="evidence" value="ECO:0007669"/>
    <property type="project" value="TreeGrafter"/>
</dbReference>
<evidence type="ECO:0000256" key="11">
    <source>
        <dbReference type="SAM" id="MobiDB-lite"/>
    </source>
</evidence>
<dbReference type="GO" id="GO:0005634">
    <property type="term" value="C:nucleus"/>
    <property type="evidence" value="ECO:0007669"/>
    <property type="project" value="UniProtKB-SubCell"/>
</dbReference>
<feature type="compositionally biased region" description="Low complexity" evidence="11">
    <location>
        <begin position="379"/>
        <end position="394"/>
    </location>
</feature>
<dbReference type="InterPro" id="IPR031120">
    <property type="entry name" value="HIR1-like"/>
</dbReference>
<protein>
    <recommendedName>
        <fullName evidence="10">Protein HIRA</fullName>
    </recommendedName>
</protein>
<evidence type="ECO:0000256" key="8">
    <source>
        <dbReference type="ARBA" id="ARBA00023242"/>
    </source>
</evidence>
<feature type="repeat" description="WD" evidence="9">
    <location>
        <begin position="164"/>
        <end position="205"/>
    </location>
</feature>
<keyword evidence="5 10" id="KW-0156">Chromatin regulator</keyword>
<comment type="subcellular location">
    <subcellularLocation>
        <location evidence="1 10">Nucleus</location>
    </subcellularLocation>
</comment>
<feature type="repeat" description="WD" evidence="9">
    <location>
        <begin position="122"/>
        <end position="163"/>
    </location>
</feature>
<feature type="repeat" description="WD" evidence="9">
    <location>
        <begin position="9"/>
        <end position="42"/>
    </location>
</feature>
<feature type="region of interest" description="Disordered" evidence="11">
    <location>
        <begin position="727"/>
        <end position="747"/>
    </location>
</feature>
<evidence type="ECO:0000259" key="13">
    <source>
        <dbReference type="Pfam" id="PF24105"/>
    </source>
</evidence>
<sequence>MLVDKPAWVSHAGTTILSADIHPQGTRFATAGNDQKVKIWNLAPVLDPNNENDSACPRLLATLADHFGPVNVARFSHNGRYLATGSDDKTVCLYELRPGAGQSTFGSSEGPSLENWKQRLALRGHSNNVTDLTWAPDDSMLASCSLDNLVMVWDTSTGHPVRTLKGHESYVKGVAWDPIGKYLASQSDDKSVIIWRVEDWQLLARITEPFRDWLSNTFSLRLDWTPEGSYLVAVNSLQASCHTAVVLNRGRWDFDYSIVGHKGAVVVVRNNPKMFYPAGSSAADRKREPVNCWALGSHDKKLTVWLAHAQTPITEVRQSDGRRRIAPILTGGASDAVPGSLPPSRPLPQPAAAATLPRAAPAGPTTAAGRPAKRMALEPVGAPGGAASSPRPAGTVRTPSAAGAAQHAARILVISPSAEVPRKLAVQLGQESLPSVDQSQQRQVVQLAGSMRYAALGLADGTLQVYTPAGRRMLPPIPMGSRVAFLASDAAWRLLAVAADGSLRLWDLQGLTCLLDSSLAPLLAEVPATVEVVSVRLSSGDGPLVVLSNRTAFAFHMAMKCWMRVADQAYPASSFLSVFPTPTSGELSRIQAEAGGSSSSAAMLAGLATGRGRAAEESRAHLETNMAAALAMQSPQEYRRWLLTYVRHLAGEVDQVRLREICEDLLGPPRYSSRHRSQAGRAPGGWEPQVLGLDKRKLLREEVLRDMGRANQRLASEFLDLLEAAEQTAEEATGEGNKQADGLDAMA</sequence>
<evidence type="ECO:0000256" key="2">
    <source>
        <dbReference type="ARBA" id="ARBA00007306"/>
    </source>
</evidence>
<feature type="compositionally biased region" description="Pro residues" evidence="11">
    <location>
        <begin position="340"/>
        <end position="349"/>
    </location>
</feature>
<dbReference type="Pfam" id="PF24105">
    <property type="entry name" value="Beta-prop_CAF1B_HIR1"/>
    <property type="match status" value="1"/>
</dbReference>
<evidence type="ECO:0000256" key="5">
    <source>
        <dbReference type="ARBA" id="ARBA00022853"/>
    </source>
</evidence>
<evidence type="ECO:0000256" key="10">
    <source>
        <dbReference type="RuleBase" id="RU364014"/>
    </source>
</evidence>
<name>A0AAW1RA79_9CHLO</name>
<comment type="similarity">
    <text evidence="2 10">Belongs to the WD repeat HIR1 family.</text>
</comment>
<dbReference type="PANTHER" id="PTHR13831">
    <property type="entry name" value="MEMBER OF THE HIR1 FAMILY OF WD-REPEAT PROTEINS"/>
    <property type="match status" value="1"/>
</dbReference>
<dbReference type="Proteomes" id="UP001489004">
    <property type="component" value="Unassembled WGS sequence"/>
</dbReference>
<organism evidence="14 15">
    <name type="scientific">[Myrmecia] bisecta</name>
    <dbReference type="NCBI Taxonomy" id="41462"/>
    <lineage>
        <taxon>Eukaryota</taxon>
        <taxon>Viridiplantae</taxon>
        <taxon>Chlorophyta</taxon>
        <taxon>core chlorophytes</taxon>
        <taxon>Trebouxiophyceae</taxon>
        <taxon>Trebouxiales</taxon>
        <taxon>Trebouxiaceae</taxon>
        <taxon>Myrmecia</taxon>
    </lineage>
</organism>
<dbReference type="GO" id="GO:0006338">
    <property type="term" value="P:chromatin remodeling"/>
    <property type="evidence" value="ECO:0007669"/>
    <property type="project" value="InterPro"/>
</dbReference>
<dbReference type="InterPro" id="IPR020472">
    <property type="entry name" value="WD40_PAC1"/>
</dbReference>
<dbReference type="GO" id="GO:0000785">
    <property type="term" value="C:chromatin"/>
    <property type="evidence" value="ECO:0007669"/>
    <property type="project" value="TreeGrafter"/>
</dbReference>
<gene>
    <name evidence="14" type="ORF">WJX72_012086</name>
</gene>
<comment type="function">
    <text evidence="10">Required for replication-independent chromatin assembly and for the periodic repression of histone gene transcription during the cell cycle.</text>
</comment>
<dbReference type="InterPro" id="IPR015943">
    <property type="entry name" value="WD40/YVTN_repeat-like_dom_sf"/>
</dbReference>
<dbReference type="CDD" id="cd00200">
    <property type="entry name" value="WD40"/>
    <property type="match status" value="1"/>
</dbReference>
<evidence type="ECO:0000259" key="12">
    <source>
        <dbReference type="Pfam" id="PF07569"/>
    </source>
</evidence>
<dbReference type="InterPro" id="IPR019775">
    <property type="entry name" value="WD40_repeat_CS"/>
</dbReference>
<proteinExistence type="inferred from homology"/>
<evidence type="ECO:0000256" key="1">
    <source>
        <dbReference type="ARBA" id="ARBA00004123"/>
    </source>
</evidence>
<evidence type="ECO:0000313" key="15">
    <source>
        <dbReference type="Proteomes" id="UP001489004"/>
    </source>
</evidence>
<feature type="region of interest" description="Disordered" evidence="11">
    <location>
        <begin position="330"/>
        <end position="401"/>
    </location>
</feature>
<dbReference type="SUPFAM" id="SSF50978">
    <property type="entry name" value="WD40 repeat-like"/>
    <property type="match status" value="1"/>
</dbReference>
<evidence type="ECO:0000256" key="9">
    <source>
        <dbReference type="PROSITE-ProRule" id="PRU00221"/>
    </source>
</evidence>
<keyword evidence="15" id="KW-1185">Reference proteome</keyword>
<dbReference type="GO" id="GO:0006355">
    <property type="term" value="P:regulation of DNA-templated transcription"/>
    <property type="evidence" value="ECO:0007669"/>
    <property type="project" value="InterPro"/>
</dbReference>
<dbReference type="PANTHER" id="PTHR13831:SF0">
    <property type="entry name" value="PROTEIN HIRA"/>
    <property type="match status" value="1"/>
</dbReference>
<dbReference type="Pfam" id="PF07569">
    <property type="entry name" value="Hira"/>
    <property type="match status" value="1"/>
</dbReference>
<dbReference type="PROSITE" id="PS50082">
    <property type="entry name" value="WD_REPEATS_2"/>
    <property type="match status" value="4"/>
</dbReference>
<keyword evidence="8 10" id="KW-0539">Nucleus</keyword>
<keyword evidence="10" id="KW-0678">Repressor</keyword>
<dbReference type="PRINTS" id="PR00320">
    <property type="entry name" value="GPROTEINBRPT"/>
</dbReference>
<dbReference type="GO" id="GO:0006351">
    <property type="term" value="P:DNA-templated transcription"/>
    <property type="evidence" value="ECO:0007669"/>
    <property type="project" value="InterPro"/>
</dbReference>
<feature type="domain" description="CAF1B/HIR1 beta-propeller" evidence="13">
    <location>
        <begin position="10"/>
        <end position="207"/>
    </location>
</feature>
<reference evidence="14 15" key="1">
    <citation type="journal article" date="2024" name="Nat. Commun.">
        <title>Phylogenomics reveals the evolutionary origins of lichenization in chlorophyte algae.</title>
        <authorList>
            <person name="Puginier C."/>
            <person name="Libourel C."/>
            <person name="Otte J."/>
            <person name="Skaloud P."/>
            <person name="Haon M."/>
            <person name="Grisel S."/>
            <person name="Petersen M."/>
            <person name="Berrin J.G."/>
            <person name="Delaux P.M."/>
            <person name="Dal Grande F."/>
            <person name="Keller J."/>
        </authorList>
    </citation>
    <scope>NUCLEOTIDE SEQUENCE [LARGE SCALE GENOMIC DNA]</scope>
    <source>
        <strain evidence="14 15">SAG 2043</strain>
    </source>
</reference>
<dbReference type="PROSITE" id="PS00678">
    <property type="entry name" value="WD_REPEATS_1"/>
    <property type="match status" value="1"/>
</dbReference>
<evidence type="ECO:0000256" key="4">
    <source>
        <dbReference type="ARBA" id="ARBA00022737"/>
    </source>
</evidence>
<comment type="caution">
    <text evidence="14">The sequence shown here is derived from an EMBL/GenBank/DDBJ whole genome shotgun (WGS) entry which is preliminary data.</text>
</comment>
<evidence type="ECO:0000256" key="6">
    <source>
        <dbReference type="ARBA" id="ARBA00023015"/>
    </source>
</evidence>
<feature type="compositionally biased region" description="Low complexity" evidence="11">
    <location>
        <begin position="350"/>
        <end position="370"/>
    </location>
</feature>
<keyword evidence="4 10" id="KW-0677">Repeat</keyword>
<dbReference type="Gene3D" id="2.130.10.10">
    <property type="entry name" value="YVTN repeat-like/Quinoprotein amine dehydrogenase"/>
    <property type="match status" value="2"/>
</dbReference>
<dbReference type="PROSITE" id="PS50294">
    <property type="entry name" value="WD_REPEATS_REGION"/>
    <property type="match status" value="3"/>
</dbReference>
<dbReference type="AlphaFoldDB" id="A0AAW1RA79"/>